<dbReference type="RefSeq" id="XP_013391477.1">
    <property type="nucleotide sequence ID" value="XM_013536023.1"/>
</dbReference>
<feature type="domain" description="Enoyl reductase (ER)" evidence="4">
    <location>
        <begin position="13"/>
        <end position="334"/>
    </location>
</feature>
<accession>A0A1S3HZN6</accession>
<dbReference type="OrthoDB" id="1879366at2759"/>
<sequence length="341" mass="37420">MSRSAAMFCLRSGSIEEKFDYCPDTQIPSIPPGGAVVKICYAGACYTEDHMIGHHKNLTPGFEVAGIIHGVCPSVPNANLNIGDRVIVFPEEHHYTNTYYDYITVKDVNNLIVIPPEFPMEVAAMLPCGGLTAYNAVMRAKPIVEYMLQNRNCVNILIVGAGGLGLWTIKLAKALISGDCNRVHITVADTSIDKLLLAQDHGCYDVIHWNDADHEQYLIERTLDVCRGGVDLVIDYVSSPRTFSRTLQVLNREGVVIVGGNCQFEISICLNTLAQNQQSIVGLHSGTVNQLRQLVELLTAQKVTPPTYATYPITQASQVFKDLNECKILGRAVLQVSAVED</sequence>
<dbReference type="InterPro" id="IPR013149">
    <property type="entry name" value="ADH-like_C"/>
</dbReference>
<evidence type="ECO:0000256" key="3">
    <source>
        <dbReference type="ARBA" id="ARBA00023002"/>
    </source>
</evidence>
<dbReference type="GO" id="GO:0016491">
    <property type="term" value="F:oxidoreductase activity"/>
    <property type="evidence" value="ECO:0007669"/>
    <property type="project" value="UniProtKB-KW"/>
</dbReference>
<name>A0A1S3HZN6_LINAN</name>
<organism evidence="5 7">
    <name type="scientific">Lingula anatina</name>
    <name type="common">Brachiopod</name>
    <name type="synonym">Lingula unguis</name>
    <dbReference type="NCBI Taxonomy" id="7574"/>
    <lineage>
        <taxon>Eukaryota</taxon>
        <taxon>Metazoa</taxon>
        <taxon>Spiralia</taxon>
        <taxon>Lophotrochozoa</taxon>
        <taxon>Brachiopoda</taxon>
        <taxon>Linguliformea</taxon>
        <taxon>Lingulata</taxon>
        <taxon>Lingulida</taxon>
        <taxon>Linguloidea</taxon>
        <taxon>Lingulidae</taxon>
        <taxon>Lingula</taxon>
    </lineage>
</organism>
<dbReference type="RefSeq" id="XP_013391476.1">
    <property type="nucleotide sequence ID" value="XM_013536022.2"/>
</dbReference>
<protein>
    <submittedName>
        <fullName evidence="6 7">Geraniol dehydrogenase 1 isoform X2</fullName>
    </submittedName>
</protein>
<evidence type="ECO:0000313" key="6">
    <source>
        <dbReference type="RefSeq" id="XP_013391476.1"/>
    </source>
</evidence>
<evidence type="ECO:0000256" key="1">
    <source>
        <dbReference type="ARBA" id="ARBA00022723"/>
    </source>
</evidence>
<dbReference type="SMART" id="SM00829">
    <property type="entry name" value="PKS_ER"/>
    <property type="match status" value="1"/>
</dbReference>
<dbReference type="Pfam" id="PF00107">
    <property type="entry name" value="ADH_zinc_N"/>
    <property type="match status" value="1"/>
</dbReference>
<evidence type="ECO:0000259" key="4">
    <source>
        <dbReference type="SMART" id="SM00829"/>
    </source>
</evidence>
<reference evidence="6 7" key="1">
    <citation type="submission" date="2025-04" db="UniProtKB">
        <authorList>
            <consortium name="RefSeq"/>
        </authorList>
    </citation>
    <scope>IDENTIFICATION</scope>
    <source>
        <tissue evidence="6 7">Gonads</tissue>
    </source>
</reference>
<dbReference type="Gene3D" id="3.40.50.720">
    <property type="entry name" value="NAD(P)-binding Rossmann-like Domain"/>
    <property type="match status" value="1"/>
</dbReference>
<dbReference type="Gene3D" id="3.90.180.10">
    <property type="entry name" value="Medium-chain alcohol dehydrogenases, catalytic domain"/>
    <property type="match status" value="2"/>
</dbReference>
<dbReference type="Proteomes" id="UP000085678">
    <property type="component" value="Unplaced"/>
</dbReference>
<dbReference type="AlphaFoldDB" id="A0A1S3HZN6"/>
<dbReference type="InterPro" id="IPR050129">
    <property type="entry name" value="Zn_alcohol_dh"/>
</dbReference>
<keyword evidence="1" id="KW-0479">Metal-binding</keyword>
<evidence type="ECO:0000256" key="2">
    <source>
        <dbReference type="ARBA" id="ARBA00022833"/>
    </source>
</evidence>
<dbReference type="InterPro" id="IPR036291">
    <property type="entry name" value="NAD(P)-bd_dom_sf"/>
</dbReference>
<dbReference type="InterPro" id="IPR020843">
    <property type="entry name" value="ER"/>
</dbReference>
<dbReference type="InterPro" id="IPR011032">
    <property type="entry name" value="GroES-like_sf"/>
</dbReference>
<dbReference type="SUPFAM" id="SSF50129">
    <property type="entry name" value="GroES-like"/>
    <property type="match status" value="1"/>
</dbReference>
<dbReference type="InterPro" id="IPR013154">
    <property type="entry name" value="ADH-like_N"/>
</dbReference>
<keyword evidence="2" id="KW-0862">Zinc</keyword>
<gene>
    <name evidence="6 7" type="primary">LOC106159667</name>
</gene>
<dbReference type="PANTHER" id="PTHR43401:SF2">
    <property type="entry name" value="L-THREONINE 3-DEHYDROGENASE"/>
    <property type="match status" value="1"/>
</dbReference>
<dbReference type="PANTHER" id="PTHR43401">
    <property type="entry name" value="L-THREONINE 3-DEHYDROGENASE"/>
    <property type="match status" value="1"/>
</dbReference>
<dbReference type="GO" id="GO:0046872">
    <property type="term" value="F:metal ion binding"/>
    <property type="evidence" value="ECO:0007669"/>
    <property type="project" value="UniProtKB-KW"/>
</dbReference>
<evidence type="ECO:0000313" key="7">
    <source>
        <dbReference type="RefSeq" id="XP_013391477.1"/>
    </source>
</evidence>
<dbReference type="SUPFAM" id="SSF51735">
    <property type="entry name" value="NAD(P)-binding Rossmann-fold domains"/>
    <property type="match status" value="1"/>
</dbReference>
<keyword evidence="5" id="KW-1185">Reference proteome</keyword>
<keyword evidence="3" id="KW-0560">Oxidoreductase</keyword>
<dbReference type="GeneID" id="106159667"/>
<dbReference type="Pfam" id="PF08240">
    <property type="entry name" value="ADH_N"/>
    <property type="match status" value="1"/>
</dbReference>
<evidence type="ECO:0000313" key="5">
    <source>
        <dbReference type="Proteomes" id="UP000085678"/>
    </source>
</evidence>
<proteinExistence type="predicted"/>